<gene>
    <name evidence="3" type="ORF">NDR86_35600</name>
</gene>
<feature type="domain" description="Pyridoxamine 5'-phosphate oxidase N-terminal" evidence="2">
    <location>
        <begin position="34"/>
        <end position="118"/>
    </location>
</feature>
<keyword evidence="1" id="KW-0560">Oxidoreductase</keyword>
<dbReference type="GO" id="GO:0005829">
    <property type="term" value="C:cytosol"/>
    <property type="evidence" value="ECO:0007669"/>
    <property type="project" value="TreeGrafter"/>
</dbReference>
<dbReference type="AlphaFoldDB" id="A0A9X2EHL5"/>
<comment type="caution">
    <text evidence="3">The sequence shown here is derived from an EMBL/GenBank/DDBJ whole genome shotgun (WGS) entry which is preliminary data.</text>
</comment>
<evidence type="ECO:0000256" key="1">
    <source>
        <dbReference type="ARBA" id="ARBA00023002"/>
    </source>
</evidence>
<dbReference type="InterPro" id="IPR012349">
    <property type="entry name" value="Split_barrel_FMN-bd"/>
</dbReference>
<sequence>MQIETTNLDIYGNDPLPWSRAHAALHDFIADPDGRAYLSTCGPDGRPHTTGIGALWLDDGVYLVSGPGTRKSRNLAANPACALAFPFDDLDLVVEGTAAIVTDPNTLERIAARYRAAGWPVEVRGHAFTAQYSAPSAGRPPWHLYYVTPHTVVGVATAEPHGATRWRLS</sequence>
<dbReference type="GO" id="GO:0016627">
    <property type="term" value="F:oxidoreductase activity, acting on the CH-CH group of donors"/>
    <property type="evidence" value="ECO:0007669"/>
    <property type="project" value="TreeGrafter"/>
</dbReference>
<dbReference type="GO" id="GO:0070967">
    <property type="term" value="F:coenzyme F420 binding"/>
    <property type="evidence" value="ECO:0007669"/>
    <property type="project" value="TreeGrafter"/>
</dbReference>
<dbReference type="PANTHER" id="PTHR35176">
    <property type="entry name" value="HEME OXYGENASE HI_0854-RELATED"/>
    <property type="match status" value="1"/>
</dbReference>
<evidence type="ECO:0000259" key="2">
    <source>
        <dbReference type="Pfam" id="PF01243"/>
    </source>
</evidence>
<evidence type="ECO:0000313" key="3">
    <source>
        <dbReference type="EMBL" id="MCM6778818.1"/>
    </source>
</evidence>
<reference evidence="3" key="1">
    <citation type="submission" date="2022-06" db="EMBL/GenBank/DDBJ databases">
        <title>Novel species in genus nocardia.</title>
        <authorList>
            <person name="Li F."/>
        </authorList>
    </citation>
    <scope>NUCLEOTIDE SEQUENCE</scope>
    <source>
        <strain evidence="3">CDC141</strain>
    </source>
</reference>
<dbReference type="EMBL" id="JAMRXG010000027">
    <property type="protein sequence ID" value="MCM6778818.1"/>
    <property type="molecule type" value="Genomic_DNA"/>
</dbReference>
<organism evidence="3 4">
    <name type="scientific">Nocardia pulmonis</name>
    <dbReference type="NCBI Taxonomy" id="2951408"/>
    <lineage>
        <taxon>Bacteria</taxon>
        <taxon>Bacillati</taxon>
        <taxon>Actinomycetota</taxon>
        <taxon>Actinomycetes</taxon>
        <taxon>Mycobacteriales</taxon>
        <taxon>Nocardiaceae</taxon>
        <taxon>Nocardia</taxon>
    </lineage>
</organism>
<proteinExistence type="predicted"/>
<name>A0A9X2EHL5_9NOCA</name>
<dbReference type="PANTHER" id="PTHR35176:SF4">
    <property type="entry name" value="PYRIDOXAMINE 5'-PHOSPHATE OXIDASE-RELATED FMN-BINDING"/>
    <property type="match status" value="1"/>
</dbReference>
<dbReference type="InterPro" id="IPR052019">
    <property type="entry name" value="F420H2_bilvrd_red/Heme_oxyg"/>
</dbReference>
<evidence type="ECO:0000313" key="4">
    <source>
        <dbReference type="Proteomes" id="UP001139157"/>
    </source>
</evidence>
<keyword evidence="4" id="KW-1185">Reference proteome</keyword>
<accession>A0A9X2EHL5</accession>
<dbReference type="InterPro" id="IPR011576">
    <property type="entry name" value="Pyridox_Oxase_N"/>
</dbReference>
<dbReference type="Gene3D" id="2.30.110.10">
    <property type="entry name" value="Electron Transport, Fmn-binding Protein, Chain A"/>
    <property type="match status" value="1"/>
</dbReference>
<dbReference type="SUPFAM" id="SSF50475">
    <property type="entry name" value="FMN-binding split barrel"/>
    <property type="match status" value="1"/>
</dbReference>
<dbReference type="Proteomes" id="UP001139157">
    <property type="component" value="Unassembled WGS sequence"/>
</dbReference>
<protein>
    <submittedName>
        <fullName evidence="3">Pyridoxamine 5'-phosphate oxidase family protein</fullName>
    </submittedName>
</protein>
<dbReference type="RefSeq" id="WP_251918458.1">
    <property type="nucleotide sequence ID" value="NZ_JAMRXG010000027.1"/>
</dbReference>
<dbReference type="Pfam" id="PF01243">
    <property type="entry name" value="PNPOx_N"/>
    <property type="match status" value="1"/>
</dbReference>